<protein>
    <submittedName>
        <fullName evidence="1">Uncharacterized protein</fullName>
    </submittedName>
</protein>
<organism evidence="1 2">
    <name type="scientific">Gemmata obscuriglobus</name>
    <dbReference type="NCBI Taxonomy" id="114"/>
    <lineage>
        <taxon>Bacteria</taxon>
        <taxon>Pseudomonadati</taxon>
        <taxon>Planctomycetota</taxon>
        <taxon>Planctomycetia</taxon>
        <taxon>Gemmatales</taxon>
        <taxon>Gemmataceae</taxon>
        <taxon>Gemmata</taxon>
    </lineage>
</organism>
<dbReference type="Proteomes" id="UP000245802">
    <property type="component" value="Chromosome"/>
</dbReference>
<dbReference type="KEGG" id="gog:C1280_12600"/>
<accession>A0A2Z3H9I8</accession>
<keyword evidence="2" id="KW-1185">Reference proteome</keyword>
<evidence type="ECO:0000313" key="1">
    <source>
        <dbReference type="EMBL" id="AWM37750.1"/>
    </source>
</evidence>
<proteinExistence type="predicted"/>
<reference evidence="1 2" key="1">
    <citation type="submission" date="2018-01" db="EMBL/GenBank/DDBJ databases">
        <title>G. obscuriglobus.</title>
        <authorList>
            <person name="Franke J."/>
            <person name="Blomberg W."/>
            <person name="Selmecki A."/>
        </authorList>
    </citation>
    <scope>NUCLEOTIDE SEQUENCE [LARGE SCALE GENOMIC DNA]</scope>
    <source>
        <strain evidence="1 2">DSM 5831</strain>
    </source>
</reference>
<dbReference type="EMBL" id="CP025958">
    <property type="protein sequence ID" value="AWM37750.1"/>
    <property type="molecule type" value="Genomic_DNA"/>
</dbReference>
<name>A0A2Z3H9I8_9BACT</name>
<sequence length="113" mass="12691">MDVFRFAKIPMRANDPTRRYRIVRGEEDVTVGRLEIGGDVPDGDSVVLTVDCRAVLAETERESVLSTARRFLDELVAGWGHQVAEVPGAREWAPQPDGVHRMRIEYQVVCANL</sequence>
<dbReference type="AlphaFoldDB" id="A0A2Z3H9I8"/>
<gene>
    <name evidence="1" type="ORF">C1280_12600</name>
</gene>
<evidence type="ECO:0000313" key="2">
    <source>
        <dbReference type="Proteomes" id="UP000245802"/>
    </source>
</evidence>